<dbReference type="AlphaFoldDB" id="A0A938BQN6"/>
<dbReference type="SUPFAM" id="SSF51161">
    <property type="entry name" value="Trimeric LpxA-like enzymes"/>
    <property type="match status" value="1"/>
</dbReference>
<evidence type="ECO:0000256" key="5">
    <source>
        <dbReference type="ARBA" id="ARBA00022741"/>
    </source>
</evidence>
<dbReference type="PANTHER" id="PTHR43523">
    <property type="entry name" value="GLUCOSE-1-PHOSPHATE ADENYLYLTRANSFERASE-RELATED"/>
    <property type="match status" value="1"/>
</dbReference>
<evidence type="ECO:0000256" key="1">
    <source>
        <dbReference type="ARBA" id="ARBA00010443"/>
    </source>
</evidence>
<reference evidence="11" key="1">
    <citation type="submission" date="2019-03" db="EMBL/GenBank/DDBJ databases">
        <title>Lake Tanganyika Metagenome-Assembled Genomes (MAGs).</title>
        <authorList>
            <person name="Tran P."/>
        </authorList>
    </citation>
    <scope>NUCLEOTIDE SEQUENCE</scope>
    <source>
        <strain evidence="11">M_DeepCast_400m_m2_100</strain>
    </source>
</reference>
<evidence type="ECO:0000256" key="4">
    <source>
        <dbReference type="ARBA" id="ARBA00022695"/>
    </source>
</evidence>
<evidence type="ECO:0000256" key="8">
    <source>
        <dbReference type="ARBA" id="ARBA00023277"/>
    </source>
</evidence>
<dbReference type="Pfam" id="PF00483">
    <property type="entry name" value="NTP_transferase"/>
    <property type="match status" value="1"/>
</dbReference>
<dbReference type="GO" id="GO:0005524">
    <property type="term" value="F:ATP binding"/>
    <property type="evidence" value="ECO:0007669"/>
    <property type="project" value="UniProtKB-KW"/>
</dbReference>
<dbReference type="GO" id="GO:0008878">
    <property type="term" value="F:glucose-1-phosphate adenylyltransferase activity"/>
    <property type="evidence" value="ECO:0007669"/>
    <property type="project" value="InterPro"/>
</dbReference>
<dbReference type="InterPro" id="IPR005835">
    <property type="entry name" value="NTP_transferase_dom"/>
</dbReference>
<dbReference type="Gene3D" id="3.90.550.10">
    <property type="entry name" value="Spore Coat Polysaccharide Biosynthesis Protein SpsA, Chain A"/>
    <property type="match status" value="1"/>
</dbReference>
<evidence type="ECO:0000256" key="3">
    <source>
        <dbReference type="ARBA" id="ARBA00022679"/>
    </source>
</evidence>
<dbReference type="InterPro" id="IPR011004">
    <property type="entry name" value="Trimer_LpxA-like_sf"/>
</dbReference>
<dbReference type="InterPro" id="IPR056818">
    <property type="entry name" value="GlmU/GlgC-like_hexapep"/>
</dbReference>
<keyword evidence="3" id="KW-0808">Transferase</keyword>
<keyword evidence="4 11" id="KW-0548">Nucleotidyltransferase</keyword>
<organism evidence="11 12">
    <name type="scientific">Eiseniibacteriota bacterium</name>
    <dbReference type="NCBI Taxonomy" id="2212470"/>
    <lineage>
        <taxon>Bacteria</taxon>
        <taxon>Candidatus Eiseniibacteriota</taxon>
    </lineage>
</organism>
<accession>A0A938BQN6</accession>
<dbReference type="GO" id="GO:0005978">
    <property type="term" value="P:glycogen biosynthetic process"/>
    <property type="evidence" value="ECO:0007669"/>
    <property type="project" value="UniProtKB-KW"/>
</dbReference>
<evidence type="ECO:0000313" key="12">
    <source>
        <dbReference type="Proteomes" id="UP000748308"/>
    </source>
</evidence>
<dbReference type="CDD" id="cd02508">
    <property type="entry name" value="ADP_Glucose_PP"/>
    <property type="match status" value="1"/>
</dbReference>
<evidence type="ECO:0000256" key="6">
    <source>
        <dbReference type="ARBA" id="ARBA00022840"/>
    </source>
</evidence>
<keyword evidence="2" id="KW-0321">Glycogen metabolism</keyword>
<dbReference type="PROSITE" id="PS00809">
    <property type="entry name" value="ADP_GLC_PYROPHOSPH_2"/>
    <property type="match status" value="1"/>
</dbReference>
<dbReference type="Pfam" id="PF24894">
    <property type="entry name" value="Hexapep_GlmU"/>
    <property type="match status" value="1"/>
</dbReference>
<dbReference type="CDD" id="cd04651">
    <property type="entry name" value="LbH_G1P_AT_C"/>
    <property type="match status" value="1"/>
</dbReference>
<evidence type="ECO:0000259" key="9">
    <source>
        <dbReference type="Pfam" id="PF00483"/>
    </source>
</evidence>
<dbReference type="InterPro" id="IPR011831">
    <property type="entry name" value="ADP-Glc_PPase"/>
</dbReference>
<gene>
    <name evidence="11" type="ORF">FJY75_04150</name>
</gene>
<dbReference type="InterPro" id="IPR005836">
    <property type="entry name" value="ADP_Glu_pyroP_CS"/>
</dbReference>
<dbReference type="PANTHER" id="PTHR43523:SF2">
    <property type="entry name" value="GLUCOSE-1-PHOSPHATE ADENYLYLTRANSFERASE"/>
    <property type="match status" value="1"/>
</dbReference>
<dbReference type="InterPro" id="IPR029044">
    <property type="entry name" value="Nucleotide-diphossugar_trans"/>
</dbReference>
<protein>
    <submittedName>
        <fullName evidence="11">Glucose-1-phosphate adenylyltransferase</fullName>
    </submittedName>
</protein>
<keyword evidence="7" id="KW-0320">Glycogen biosynthesis</keyword>
<dbReference type="SUPFAM" id="SSF53448">
    <property type="entry name" value="Nucleotide-diphospho-sugar transferases"/>
    <property type="match status" value="1"/>
</dbReference>
<comment type="caution">
    <text evidence="11">The sequence shown here is derived from an EMBL/GenBank/DDBJ whole genome shotgun (WGS) entry which is preliminary data.</text>
</comment>
<evidence type="ECO:0000256" key="7">
    <source>
        <dbReference type="ARBA" id="ARBA00023056"/>
    </source>
</evidence>
<evidence type="ECO:0000259" key="10">
    <source>
        <dbReference type="Pfam" id="PF24894"/>
    </source>
</evidence>
<dbReference type="Gene3D" id="2.160.10.10">
    <property type="entry name" value="Hexapeptide repeat proteins"/>
    <property type="match status" value="1"/>
</dbReference>
<keyword evidence="5" id="KW-0547">Nucleotide-binding</keyword>
<dbReference type="EMBL" id="VGIY01000067">
    <property type="protein sequence ID" value="MBM3317026.1"/>
    <property type="molecule type" value="Genomic_DNA"/>
</dbReference>
<sequence length="430" mass="47036">MRGVLALILAGGVGSRLNVLVKRRAKPAVPFGSVYRIIDFTLSNAMNSGIERVGILTQYLPYSLTRHLGRGESWGLVGRAREARILPPHTGSREADWYRGTADAIHRNRDYIQRHAPEITLVLSGDHIYRMDYAAMIEHHIRARAGATIAVMRVPLSQAHLFGTILADGEDRITGFEEKPAQPTSDLVSLGVYAFQTDLLLRALDEVCGLQGGSDFGRDLFPFLLERERLSAYRFHGYWQDVGTIKAYFDTTMELLDPDSALDLPRWNVRTNLGEDRLGDHPPAYVASAARVRRSILARGCRIHGTVEGSALSPGVIVETGAVVRDSILLHDARVRAGAVVEGTVADKQVEIGPLARVGDPALGDEISRAFPTHLDQGMTVIGKGARLPARCRVGRNVSIDPGADLGRLEVDTVAAGESVRWEGETEERS</sequence>
<keyword evidence="6" id="KW-0067">ATP-binding</keyword>
<name>A0A938BQN6_UNCEI</name>
<comment type="similarity">
    <text evidence="1">Belongs to the bacterial/plant glucose-1-phosphate adenylyltransferase family.</text>
</comment>
<evidence type="ECO:0000256" key="2">
    <source>
        <dbReference type="ARBA" id="ARBA00022600"/>
    </source>
</evidence>
<dbReference type="Proteomes" id="UP000748308">
    <property type="component" value="Unassembled WGS sequence"/>
</dbReference>
<feature type="domain" description="Nucleotidyl transferase" evidence="9">
    <location>
        <begin position="6"/>
        <end position="256"/>
    </location>
</feature>
<proteinExistence type="inferred from homology"/>
<feature type="domain" description="Glucose-1-phosphate adenylyltransferase/Bifunctional protein GlmU-like C-terminal hexapeptide" evidence="10">
    <location>
        <begin position="290"/>
        <end position="381"/>
    </location>
</feature>
<evidence type="ECO:0000313" key="11">
    <source>
        <dbReference type="EMBL" id="MBM3317026.1"/>
    </source>
</evidence>
<keyword evidence="8" id="KW-0119">Carbohydrate metabolism</keyword>